<dbReference type="PANTHER" id="PTHR33823">
    <property type="entry name" value="RNA POLYMERASE-BINDING TRANSCRIPTION FACTOR DKSA-RELATED"/>
    <property type="match status" value="1"/>
</dbReference>
<evidence type="ECO:0000259" key="5">
    <source>
        <dbReference type="Pfam" id="PF01258"/>
    </source>
</evidence>
<feature type="domain" description="Zinc finger DksA/TraR C4-type" evidence="5">
    <location>
        <begin position="81"/>
        <end position="115"/>
    </location>
</feature>
<sequence length="121" mass="13826">MKPAQIERYEKELIQLEAELMGFLGLSSESSQAVELDQARMGRVSRGDAMQQQAMVSAAHQRDQKHLIAVRKALKRIKNDDYGFCLECGEEINLKRLDVSPETELCLDCQSLQEQRQKTRS</sequence>
<dbReference type="RefSeq" id="WP_223578663.1">
    <property type="nucleotide sequence ID" value="NZ_BAABFU010000002.1"/>
</dbReference>
<keyword evidence="3" id="KW-0862">Zinc</keyword>
<feature type="zinc finger region" description="dksA C4-type" evidence="4">
    <location>
        <begin position="85"/>
        <end position="109"/>
    </location>
</feature>
<evidence type="ECO:0000256" key="2">
    <source>
        <dbReference type="ARBA" id="ARBA00022771"/>
    </source>
</evidence>
<dbReference type="SUPFAM" id="SSF109635">
    <property type="entry name" value="DnaK suppressor protein DksA, alpha-hairpin domain"/>
    <property type="match status" value="1"/>
</dbReference>
<dbReference type="PROSITE" id="PS51128">
    <property type="entry name" value="ZF_DKSA_2"/>
    <property type="match status" value="1"/>
</dbReference>
<reference evidence="7" key="1">
    <citation type="journal article" date="2019" name="Int. J. Syst. Evol. Microbiol.">
        <title>The Global Catalogue of Microorganisms (GCM) 10K type strain sequencing project: providing services to taxonomists for standard genome sequencing and annotation.</title>
        <authorList>
            <consortium name="The Broad Institute Genomics Platform"/>
            <consortium name="The Broad Institute Genome Sequencing Center for Infectious Disease"/>
            <person name="Wu L."/>
            <person name="Ma J."/>
        </authorList>
    </citation>
    <scope>NUCLEOTIDE SEQUENCE [LARGE SCALE GENOMIC DNA]</scope>
    <source>
        <strain evidence="7">JCM 17727</strain>
    </source>
</reference>
<dbReference type="InterPro" id="IPR037187">
    <property type="entry name" value="DnaK_N"/>
</dbReference>
<accession>A0ABP8I457</accession>
<evidence type="ECO:0000313" key="7">
    <source>
        <dbReference type="Proteomes" id="UP001501294"/>
    </source>
</evidence>
<evidence type="ECO:0000256" key="1">
    <source>
        <dbReference type="ARBA" id="ARBA00022723"/>
    </source>
</evidence>
<dbReference type="Gene3D" id="1.20.120.910">
    <property type="entry name" value="DksA, coiled-coil domain"/>
    <property type="match status" value="1"/>
</dbReference>
<dbReference type="InterPro" id="IPR000962">
    <property type="entry name" value="Znf_DskA_TraR"/>
</dbReference>
<name>A0ABP8I457_9GAMM</name>
<organism evidence="6 7">
    <name type="scientific">Kangiella taiwanensis</name>
    <dbReference type="NCBI Taxonomy" id="1079179"/>
    <lineage>
        <taxon>Bacteria</taxon>
        <taxon>Pseudomonadati</taxon>
        <taxon>Pseudomonadota</taxon>
        <taxon>Gammaproteobacteria</taxon>
        <taxon>Kangiellales</taxon>
        <taxon>Kangiellaceae</taxon>
        <taxon>Kangiella</taxon>
    </lineage>
</organism>
<dbReference type="SUPFAM" id="SSF57716">
    <property type="entry name" value="Glucocorticoid receptor-like (DNA-binding domain)"/>
    <property type="match status" value="1"/>
</dbReference>
<proteinExistence type="predicted"/>
<protein>
    <recommendedName>
        <fullName evidence="5">Zinc finger DksA/TraR C4-type domain-containing protein</fullName>
    </recommendedName>
</protein>
<dbReference type="Proteomes" id="UP001501294">
    <property type="component" value="Unassembled WGS sequence"/>
</dbReference>
<dbReference type="PANTHER" id="PTHR33823:SF4">
    <property type="entry name" value="GENERAL STRESS PROTEIN 16O"/>
    <property type="match status" value="1"/>
</dbReference>
<keyword evidence="2" id="KW-0863">Zinc-finger</keyword>
<evidence type="ECO:0000313" key="6">
    <source>
        <dbReference type="EMBL" id="GAA4350987.1"/>
    </source>
</evidence>
<keyword evidence="1" id="KW-0479">Metal-binding</keyword>
<dbReference type="EMBL" id="BAABFU010000002">
    <property type="protein sequence ID" value="GAA4350987.1"/>
    <property type="molecule type" value="Genomic_DNA"/>
</dbReference>
<evidence type="ECO:0000256" key="4">
    <source>
        <dbReference type="PROSITE-ProRule" id="PRU00510"/>
    </source>
</evidence>
<keyword evidence="7" id="KW-1185">Reference proteome</keyword>
<comment type="caution">
    <text evidence="6">The sequence shown here is derived from an EMBL/GenBank/DDBJ whole genome shotgun (WGS) entry which is preliminary data.</text>
</comment>
<dbReference type="Pfam" id="PF01258">
    <property type="entry name" value="zf-dskA_traR"/>
    <property type="match status" value="1"/>
</dbReference>
<gene>
    <name evidence="6" type="ORF">GCM10023150_17320</name>
</gene>
<evidence type="ECO:0000256" key="3">
    <source>
        <dbReference type="ARBA" id="ARBA00022833"/>
    </source>
</evidence>